<feature type="transmembrane region" description="Helical" evidence="10">
    <location>
        <begin position="69"/>
        <end position="89"/>
    </location>
</feature>
<reference evidence="11 12" key="1">
    <citation type="submission" date="2018-10" db="EMBL/GenBank/DDBJ databases">
        <title>Streptococcus hillyeri sp. nov., isolated from equine tracheal sample.</title>
        <authorList>
            <person name="Macfadyen A.C."/>
            <person name="Waller A."/>
            <person name="Paterson G.K."/>
        </authorList>
    </citation>
    <scope>NUCLEOTIDE SEQUENCE [LARGE SCALE GENOMIC DNA]</scope>
    <source>
        <strain evidence="11 12">28462</strain>
    </source>
</reference>
<accession>A0A3L9DXM4</accession>
<evidence type="ECO:0000256" key="6">
    <source>
        <dbReference type="ARBA" id="ARBA00023098"/>
    </source>
</evidence>
<evidence type="ECO:0000256" key="5">
    <source>
        <dbReference type="ARBA" id="ARBA00022989"/>
    </source>
</evidence>
<gene>
    <name evidence="10 11" type="primary">plsY</name>
    <name evidence="11" type="ORF">EAF07_01665</name>
</gene>
<evidence type="ECO:0000313" key="11">
    <source>
        <dbReference type="EMBL" id="RLY04723.1"/>
    </source>
</evidence>
<dbReference type="Pfam" id="PF02660">
    <property type="entry name" value="G3P_acyltransf"/>
    <property type="match status" value="1"/>
</dbReference>
<dbReference type="HAMAP" id="MF_01043">
    <property type="entry name" value="PlsY"/>
    <property type="match status" value="1"/>
</dbReference>
<dbReference type="GO" id="GO:0043772">
    <property type="term" value="F:acyl-phosphate glycerol-3-phosphate acyltransferase activity"/>
    <property type="evidence" value="ECO:0007669"/>
    <property type="project" value="UniProtKB-UniRule"/>
</dbReference>
<keyword evidence="5 10" id="KW-1133">Transmembrane helix</keyword>
<comment type="subunit">
    <text evidence="10">Probably interacts with PlsX.</text>
</comment>
<dbReference type="SMART" id="SM01207">
    <property type="entry name" value="G3P_acyltransf"/>
    <property type="match status" value="1"/>
</dbReference>
<keyword evidence="9 10" id="KW-1208">Phospholipid metabolism</keyword>
<comment type="pathway">
    <text evidence="10">Lipid metabolism; phospholipid metabolism.</text>
</comment>
<name>A0A3L9DXM4_9STRE</name>
<comment type="subcellular location">
    <subcellularLocation>
        <location evidence="10">Cell membrane</location>
        <topology evidence="10">Multi-pass membrane protein</topology>
    </subcellularLocation>
</comment>
<comment type="catalytic activity">
    <reaction evidence="10">
        <text>an acyl phosphate + sn-glycerol 3-phosphate = a 1-acyl-sn-glycero-3-phosphate + phosphate</text>
        <dbReference type="Rhea" id="RHEA:34075"/>
        <dbReference type="ChEBI" id="CHEBI:43474"/>
        <dbReference type="ChEBI" id="CHEBI:57597"/>
        <dbReference type="ChEBI" id="CHEBI:57970"/>
        <dbReference type="ChEBI" id="CHEBI:59918"/>
        <dbReference type="EC" id="2.3.1.275"/>
    </reaction>
</comment>
<feature type="transmembrane region" description="Helical" evidence="10">
    <location>
        <begin position="141"/>
        <end position="162"/>
    </location>
</feature>
<feature type="transmembrane region" description="Helical" evidence="10">
    <location>
        <begin position="109"/>
        <end position="134"/>
    </location>
</feature>
<keyword evidence="12" id="KW-1185">Reference proteome</keyword>
<keyword evidence="4 10" id="KW-0812">Transmembrane</keyword>
<keyword evidence="11" id="KW-0012">Acyltransferase</keyword>
<evidence type="ECO:0000256" key="3">
    <source>
        <dbReference type="ARBA" id="ARBA00022679"/>
    </source>
</evidence>
<dbReference type="UniPathway" id="UPA00085"/>
<dbReference type="Proteomes" id="UP000279194">
    <property type="component" value="Unassembled WGS sequence"/>
</dbReference>
<dbReference type="AlphaFoldDB" id="A0A3L9DXM4"/>
<protein>
    <recommendedName>
        <fullName evidence="10">Glycerol-3-phosphate acyltransferase</fullName>
    </recommendedName>
    <alternativeName>
        <fullName evidence="10">Acyl-PO4 G3P acyltransferase</fullName>
    </alternativeName>
    <alternativeName>
        <fullName evidence="10">Acyl-phosphate--glycerol-3-phosphate acyltransferase</fullName>
    </alternativeName>
    <alternativeName>
        <fullName evidence="10">G3P acyltransferase</fullName>
        <shortName evidence="10">GPAT</shortName>
        <ecNumber evidence="10">2.3.1.275</ecNumber>
    </alternativeName>
    <alternativeName>
        <fullName evidence="10">Lysophosphatidic acid synthase</fullName>
        <shortName evidence="10">LPA synthase</shortName>
    </alternativeName>
</protein>
<dbReference type="GO" id="GO:0005886">
    <property type="term" value="C:plasma membrane"/>
    <property type="evidence" value="ECO:0007669"/>
    <property type="project" value="UniProtKB-SubCell"/>
</dbReference>
<keyword evidence="8 10" id="KW-0594">Phospholipid biosynthesis</keyword>
<evidence type="ECO:0000256" key="10">
    <source>
        <dbReference type="HAMAP-Rule" id="MF_01043"/>
    </source>
</evidence>
<keyword evidence="2 10" id="KW-0444">Lipid biosynthesis</keyword>
<feature type="transmembrane region" description="Helical" evidence="10">
    <location>
        <begin position="168"/>
        <end position="184"/>
    </location>
</feature>
<evidence type="ECO:0000256" key="9">
    <source>
        <dbReference type="ARBA" id="ARBA00023264"/>
    </source>
</evidence>
<dbReference type="InterPro" id="IPR003811">
    <property type="entry name" value="G3P_acylTferase_PlsY"/>
</dbReference>
<dbReference type="GO" id="GO:0008654">
    <property type="term" value="P:phospholipid biosynthetic process"/>
    <property type="evidence" value="ECO:0007669"/>
    <property type="project" value="UniProtKB-UniRule"/>
</dbReference>
<evidence type="ECO:0000256" key="8">
    <source>
        <dbReference type="ARBA" id="ARBA00023209"/>
    </source>
</evidence>
<keyword evidence="7 10" id="KW-0472">Membrane</keyword>
<evidence type="ECO:0000313" key="12">
    <source>
        <dbReference type="Proteomes" id="UP000279194"/>
    </source>
</evidence>
<dbReference type="EMBL" id="RCVM01000002">
    <property type="protein sequence ID" value="RLY04723.1"/>
    <property type="molecule type" value="Genomic_DNA"/>
</dbReference>
<sequence>MKTLLFILIAYLLGSIPTGLWIGKQFFKINLREHGSGNMGTTNTFRVLGVKAGLVVLAVDVLKGTLATLLPIWFGSSISPLMIGFFAILGHTFPIFAQFRGGKAVATSAGVLLGFAPSFLLYLAIIFVASLYLFSMISLSSVIAATAAILGIAIFPAIDFILTTYDPLFSLLILLIAAVIMVRHKENISRIKAKTENLVPWGLNLTKQQKK</sequence>
<comment type="caution">
    <text evidence="11">The sequence shown here is derived from an EMBL/GenBank/DDBJ whole genome shotgun (WGS) entry which is preliminary data.</text>
</comment>
<evidence type="ECO:0000256" key="7">
    <source>
        <dbReference type="ARBA" id="ARBA00023136"/>
    </source>
</evidence>
<comment type="similarity">
    <text evidence="10">Belongs to the PlsY family.</text>
</comment>
<dbReference type="NCBIfam" id="TIGR00023">
    <property type="entry name" value="glycerol-3-phosphate 1-O-acyltransferase PlsY"/>
    <property type="match status" value="1"/>
</dbReference>
<evidence type="ECO:0000256" key="4">
    <source>
        <dbReference type="ARBA" id="ARBA00022692"/>
    </source>
</evidence>
<dbReference type="PANTHER" id="PTHR30309:SF0">
    <property type="entry name" value="GLYCEROL-3-PHOSPHATE ACYLTRANSFERASE-RELATED"/>
    <property type="match status" value="1"/>
</dbReference>
<keyword evidence="3 10" id="KW-0808">Transferase</keyword>
<dbReference type="EC" id="2.3.1.275" evidence="10"/>
<evidence type="ECO:0000256" key="2">
    <source>
        <dbReference type="ARBA" id="ARBA00022516"/>
    </source>
</evidence>
<dbReference type="RefSeq" id="WP_121834565.1">
    <property type="nucleotide sequence ID" value="NZ_CP163513.1"/>
</dbReference>
<evidence type="ECO:0000256" key="1">
    <source>
        <dbReference type="ARBA" id="ARBA00022475"/>
    </source>
</evidence>
<proteinExistence type="inferred from homology"/>
<keyword evidence="1 10" id="KW-1003">Cell membrane</keyword>
<keyword evidence="6 10" id="KW-0443">Lipid metabolism</keyword>
<dbReference type="PANTHER" id="PTHR30309">
    <property type="entry name" value="INNER MEMBRANE PROTEIN YGIH"/>
    <property type="match status" value="1"/>
</dbReference>
<organism evidence="11 12">
    <name type="scientific">Streptococcus hillyeri</name>
    <dbReference type="NCBI Taxonomy" id="2282420"/>
    <lineage>
        <taxon>Bacteria</taxon>
        <taxon>Bacillati</taxon>
        <taxon>Bacillota</taxon>
        <taxon>Bacilli</taxon>
        <taxon>Lactobacillales</taxon>
        <taxon>Streptococcaceae</taxon>
        <taxon>Streptococcus</taxon>
    </lineage>
</organism>
<comment type="function">
    <text evidence="10">Catalyzes the transfer of an acyl group from acyl-phosphate (acyl-PO(4)) to glycerol-3-phosphate (G3P) to form lysophosphatidic acid (LPA). This enzyme utilizes acyl-phosphate as fatty acyl donor, but not acyl-CoA or acyl-ACP.</text>
</comment>
<dbReference type="OrthoDB" id="9777124at2"/>